<comment type="caution">
    <text evidence="1">The sequence shown here is derived from an EMBL/GenBank/DDBJ whole genome shotgun (WGS) entry which is preliminary data.</text>
</comment>
<sequence>MQSFFFNVSIKYVLLSISISWMCINPSSMPSLVEGCFSQISSERQRILPLSVSIIRPLSLNLVY</sequence>
<accession>A0ABX5BIQ7</accession>
<protein>
    <submittedName>
        <fullName evidence="1">Uncharacterized protein</fullName>
    </submittedName>
</protein>
<dbReference type="EMBL" id="JTAI01000007">
    <property type="protein sequence ID" value="PPS97560.1"/>
    <property type="molecule type" value="Genomic_DNA"/>
</dbReference>
<reference evidence="1 2" key="2">
    <citation type="submission" date="2017-10" db="EMBL/GenBank/DDBJ databases">
        <title>Consistent, comparative and evidence-based genome annotation and re-annotation for the closely-related species, Cryptosporidium parvum, C. hominis and C. tyzzeri.</title>
        <authorList>
            <person name="Baptista R.P."/>
            <person name="Li Y."/>
            <person name="Sateriale A."/>
            <person name="Striepen B."/>
            <person name="Kissinger J.C."/>
        </authorList>
    </citation>
    <scope>NUCLEOTIDE SEQUENCE [LARGE SCALE GENOMIC DNA]</scope>
    <source>
        <strain evidence="1">30976</strain>
    </source>
</reference>
<reference evidence="1 2" key="1">
    <citation type="submission" date="2014-11" db="EMBL/GenBank/DDBJ databases">
        <title>Comparative genomic analysis of Cryptosporidium hominis reveals occurrence of genetic recombination in virulent subtypes.</title>
        <authorList>
            <person name="Guo Y."/>
            <person name="Tang K."/>
            <person name="Frace M."/>
            <person name="Li N."/>
            <person name="Roellig D.M."/>
            <person name="Sammons S."/>
            <person name="Knipe K."/>
            <person name="Rowe L."/>
            <person name="Feng Y."/>
            <person name="Xiao L."/>
        </authorList>
    </citation>
    <scope>NUCLEOTIDE SEQUENCE [LARGE SCALE GENOMIC DNA]</scope>
    <source>
        <strain evidence="1">30976</strain>
    </source>
</reference>
<evidence type="ECO:0000313" key="1">
    <source>
        <dbReference type="EMBL" id="PPS97560.1"/>
    </source>
</evidence>
<keyword evidence="2" id="KW-1185">Reference proteome</keyword>
<gene>
    <name evidence="1" type="ORF">GY17_00000124</name>
</gene>
<name>A0ABX5BIQ7_CRYHO</name>
<dbReference type="Proteomes" id="UP001429100">
    <property type="component" value="Unassembled WGS sequence"/>
</dbReference>
<organism evidence="1 2">
    <name type="scientific">Cryptosporidium hominis</name>
    <dbReference type="NCBI Taxonomy" id="237895"/>
    <lineage>
        <taxon>Eukaryota</taxon>
        <taxon>Sar</taxon>
        <taxon>Alveolata</taxon>
        <taxon>Apicomplexa</taxon>
        <taxon>Conoidasida</taxon>
        <taxon>Coccidia</taxon>
        <taxon>Eucoccidiorida</taxon>
        <taxon>Eimeriorina</taxon>
        <taxon>Cryptosporidiidae</taxon>
        <taxon>Cryptosporidium</taxon>
    </lineage>
</organism>
<evidence type="ECO:0000313" key="2">
    <source>
        <dbReference type="Proteomes" id="UP001429100"/>
    </source>
</evidence>
<proteinExistence type="predicted"/>